<gene>
    <name evidence="5" type="ORF">RCOM_2091620</name>
</gene>
<proteinExistence type="inferred from homology"/>
<name>B9TMJ1_RICCO</name>
<comment type="cofactor">
    <cofactor evidence="1">
        <name>thiamine diphosphate</name>
        <dbReference type="ChEBI" id="CHEBI:58937"/>
    </cofactor>
</comment>
<dbReference type="InterPro" id="IPR029061">
    <property type="entry name" value="THDP-binding"/>
</dbReference>
<sequence>METPRKLDQQRMLEIRRRLVRMHYESGVGHIGGNLSSIDALALLFNEYIGASDHFVLSKGHSAGALYTALWSAGKLGDEQLTTFHRDATLLAGHPPAAGIPEIMFATGSLGHGLSLAAGTALADKMRSRDNRTFCVTSDGEWQEGSTWEALIFASHHKLANLTILVDHNGLQGFGSTDTVASMSPLWNKLQGFDVSIDVVPGHDLPAIRAALNKRLDRPHIIVLQTSKGKGVSFMENRMEWHYLPLSETQYKQAIAELSES</sequence>
<dbReference type="PANTHER" id="PTHR47514">
    <property type="entry name" value="TRANSKETOLASE N-TERMINAL SECTION-RELATED"/>
    <property type="match status" value="1"/>
</dbReference>
<dbReference type="SUPFAM" id="SSF52518">
    <property type="entry name" value="Thiamin diphosphate-binding fold (THDP-binding)"/>
    <property type="match status" value="1"/>
</dbReference>
<evidence type="ECO:0000256" key="3">
    <source>
        <dbReference type="ARBA" id="ARBA00023052"/>
    </source>
</evidence>
<evidence type="ECO:0000313" key="5">
    <source>
        <dbReference type="EMBL" id="EEF22923.1"/>
    </source>
</evidence>
<evidence type="ECO:0000259" key="4">
    <source>
        <dbReference type="Pfam" id="PF00456"/>
    </source>
</evidence>
<dbReference type="EC" id="2.2.1.1" evidence="5"/>
<dbReference type="AlphaFoldDB" id="B9TMJ1"/>
<dbReference type="Gene3D" id="3.40.50.970">
    <property type="match status" value="1"/>
</dbReference>
<evidence type="ECO:0000256" key="2">
    <source>
        <dbReference type="ARBA" id="ARBA00007131"/>
    </source>
</evidence>
<dbReference type="Pfam" id="PF00456">
    <property type="entry name" value="Transketolase_N"/>
    <property type="match status" value="1"/>
</dbReference>
<organism evidence="5 6">
    <name type="scientific">Ricinus communis</name>
    <name type="common">Castor bean</name>
    <dbReference type="NCBI Taxonomy" id="3988"/>
    <lineage>
        <taxon>Eukaryota</taxon>
        <taxon>Viridiplantae</taxon>
        <taxon>Streptophyta</taxon>
        <taxon>Embryophyta</taxon>
        <taxon>Tracheophyta</taxon>
        <taxon>Spermatophyta</taxon>
        <taxon>Magnoliopsida</taxon>
        <taxon>eudicotyledons</taxon>
        <taxon>Gunneridae</taxon>
        <taxon>Pentapetalae</taxon>
        <taxon>rosids</taxon>
        <taxon>fabids</taxon>
        <taxon>Malpighiales</taxon>
        <taxon>Euphorbiaceae</taxon>
        <taxon>Acalyphoideae</taxon>
        <taxon>Acalypheae</taxon>
        <taxon>Ricinus</taxon>
    </lineage>
</organism>
<dbReference type="InParanoid" id="B9TMJ1"/>
<protein>
    <submittedName>
        <fullName evidence="5">Transketolase, putative</fullName>
        <ecNumber evidence="5">2.2.1.1</ecNumber>
    </submittedName>
</protein>
<keyword evidence="3" id="KW-0786">Thiamine pyrophosphate</keyword>
<feature type="domain" description="Transketolase N-terminal" evidence="4">
    <location>
        <begin position="52"/>
        <end position="254"/>
    </location>
</feature>
<dbReference type="Proteomes" id="UP000008311">
    <property type="component" value="Unassembled WGS sequence"/>
</dbReference>
<dbReference type="EMBL" id="EQ989303">
    <property type="protein sequence ID" value="EEF22923.1"/>
    <property type="molecule type" value="Genomic_DNA"/>
</dbReference>
<keyword evidence="6" id="KW-1185">Reference proteome</keyword>
<evidence type="ECO:0000313" key="6">
    <source>
        <dbReference type="Proteomes" id="UP000008311"/>
    </source>
</evidence>
<comment type="similarity">
    <text evidence="2">Belongs to the transketolase family.</text>
</comment>
<accession>B9TMJ1</accession>
<keyword evidence="5" id="KW-0808">Transferase</keyword>
<dbReference type="PANTHER" id="PTHR47514:SF1">
    <property type="entry name" value="TRANSKETOLASE N-TERMINAL SECTION-RELATED"/>
    <property type="match status" value="1"/>
</dbReference>
<dbReference type="CDD" id="cd02012">
    <property type="entry name" value="TPP_TK"/>
    <property type="match status" value="1"/>
</dbReference>
<dbReference type="InterPro" id="IPR005474">
    <property type="entry name" value="Transketolase_N"/>
</dbReference>
<dbReference type="GO" id="GO:0004802">
    <property type="term" value="F:transketolase activity"/>
    <property type="evidence" value="ECO:0007669"/>
    <property type="project" value="UniProtKB-EC"/>
</dbReference>
<evidence type="ECO:0000256" key="1">
    <source>
        <dbReference type="ARBA" id="ARBA00001964"/>
    </source>
</evidence>
<dbReference type="STRING" id="3988.B9TMJ1"/>
<dbReference type="eggNOG" id="KOG0523">
    <property type="taxonomic scope" value="Eukaryota"/>
</dbReference>
<reference evidence="6" key="1">
    <citation type="journal article" date="2010" name="Nat. Biotechnol.">
        <title>Draft genome sequence of the oilseed species Ricinus communis.</title>
        <authorList>
            <person name="Chan A.P."/>
            <person name="Crabtree J."/>
            <person name="Zhao Q."/>
            <person name="Lorenzi H."/>
            <person name="Orvis J."/>
            <person name="Puiu D."/>
            <person name="Melake-Berhan A."/>
            <person name="Jones K.M."/>
            <person name="Redman J."/>
            <person name="Chen G."/>
            <person name="Cahoon E.B."/>
            <person name="Gedil M."/>
            <person name="Stanke M."/>
            <person name="Haas B.J."/>
            <person name="Wortman J.R."/>
            <person name="Fraser-Liggett C.M."/>
            <person name="Ravel J."/>
            <person name="Rabinowicz P.D."/>
        </authorList>
    </citation>
    <scope>NUCLEOTIDE SEQUENCE [LARGE SCALE GENOMIC DNA]</scope>
    <source>
        <strain evidence="6">cv. Hale</strain>
    </source>
</reference>